<keyword evidence="4" id="KW-1003">Cell membrane</keyword>
<evidence type="ECO:0000313" key="14">
    <source>
        <dbReference type="EMBL" id="ERL91887.1"/>
    </source>
</evidence>
<evidence type="ECO:0000256" key="6">
    <source>
        <dbReference type="ARBA" id="ARBA00022574"/>
    </source>
</evidence>
<keyword evidence="10" id="KW-0472">Membrane</keyword>
<gene>
    <name evidence="14" type="ORF">D910_09211</name>
    <name evidence="13" type="ORF">YQE_04901</name>
</gene>
<dbReference type="Gene3D" id="2.130.10.10">
    <property type="entry name" value="YVTN repeat-like/Quinoprotein amine dehydrogenase"/>
    <property type="match status" value="1"/>
</dbReference>
<organism evidence="13">
    <name type="scientific">Dendroctonus ponderosae</name>
    <name type="common">Mountain pine beetle</name>
    <dbReference type="NCBI Taxonomy" id="77166"/>
    <lineage>
        <taxon>Eukaryota</taxon>
        <taxon>Metazoa</taxon>
        <taxon>Ecdysozoa</taxon>
        <taxon>Arthropoda</taxon>
        <taxon>Hexapoda</taxon>
        <taxon>Insecta</taxon>
        <taxon>Pterygota</taxon>
        <taxon>Neoptera</taxon>
        <taxon>Endopterygota</taxon>
        <taxon>Coleoptera</taxon>
        <taxon>Polyphaga</taxon>
        <taxon>Cucujiformia</taxon>
        <taxon>Curculionidae</taxon>
        <taxon>Scolytinae</taxon>
        <taxon>Dendroctonus</taxon>
    </lineage>
</organism>
<evidence type="ECO:0000256" key="10">
    <source>
        <dbReference type="ARBA" id="ARBA00023136"/>
    </source>
</evidence>
<evidence type="ECO:0000313" key="15">
    <source>
        <dbReference type="Proteomes" id="UP000030742"/>
    </source>
</evidence>
<dbReference type="STRING" id="77166.N6TE63"/>
<evidence type="ECO:0000256" key="2">
    <source>
        <dbReference type="ARBA" id="ARBA00004430"/>
    </source>
</evidence>
<dbReference type="InterPro" id="IPR024511">
    <property type="entry name" value="Frtz"/>
</dbReference>
<reference evidence="13 15" key="1">
    <citation type="journal article" date="2013" name="Genome Biol.">
        <title>Draft genome of the mountain pine beetle, Dendroctonus ponderosae Hopkins, a major forest pest.</title>
        <authorList>
            <person name="Keeling C.I."/>
            <person name="Yuen M.M."/>
            <person name="Liao N.Y."/>
            <person name="Docking T.R."/>
            <person name="Chan S.K."/>
            <person name="Taylor G.A."/>
            <person name="Palmquist D.L."/>
            <person name="Jackman S.D."/>
            <person name="Nguyen A."/>
            <person name="Li M."/>
            <person name="Henderson H."/>
            <person name="Janes J.K."/>
            <person name="Zhao Y."/>
            <person name="Pandoh P."/>
            <person name="Moore R."/>
            <person name="Sperling F.A."/>
            <person name="Huber D.P."/>
            <person name="Birol I."/>
            <person name="Jones S.J."/>
            <person name="Bohlmann J."/>
        </authorList>
    </citation>
    <scope>NUCLEOTIDE SEQUENCE</scope>
</reference>
<evidence type="ECO:0000256" key="7">
    <source>
        <dbReference type="ARBA" id="ARBA00022737"/>
    </source>
</evidence>
<evidence type="ECO:0000256" key="3">
    <source>
        <dbReference type="ARBA" id="ARBA00006059"/>
    </source>
</evidence>
<dbReference type="AlphaFoldDB" id="N6TE63"/>
<keyword evidence="12" id="KW-0966">Cell projection</keyword>
<evidence type="ECO:0000256" key="12">
    <source>
        <dbReference type="ARBA" id="ARBA00023273"/>
    </source>
</evidence>
<dbReference type="InterPro" id="IPR015943">
    <property type="entry name" value="WD40/YVTN_repeat-like_dom_sf"/>
</dbReference>
<dbReference type="GO" id="GO:0045184">
    <property type="term" value="P:establishment of protein localization"/>
    <property type="evidence" value="ECO:0007669"/>
    <property type="project" value="TreeGrafter"/>
</dbReference>
<dbReference type="Proteomes" id="UP000030742">
    <property type="component" value="Unassembled WGS sequence"/>
</dbReference>
<keyword evidence="9" id="KW-0969">Cilium</keyword>
<evidence type="ECO:0000256" key="9">
    <source>
        <dbReference type="ARBA" id="ARBA00023069"/>
    </source>
</evidence>
<keyword evidence="8" id="KW-0970">Cilium biogenesis/degradation</keyword>
<keyword evidence="5" id="KW-0963">Cytoplasm</keyword>
<dbReference type="GO" id="GO:0005886">
    <property type="term" value="C:plasma membrane"/>
    <property type="evidence" value="ECO:0007669"/>
    <property type="project" value="UniProtKB-SubCell"/>
</dbReference>
<evidence type="ECO:0000256" key="11">
    <source>
        <dbReference type="ARBA" id="ARBA00023212"/>
    </source>
</evidence>
<feature type="non-terminal residue" evidence="13">
    <location>
        <position position="1"/>
    </location>
</feature>
<dbReference type="Pfam" id="PF11768">
    <property type="entry name" value="Frtz"/>
    <property type="match status" value="2"/>
</dbReference>
<dbReference type="OrthoDB" id="10013020at2759"/>
<dbReference type="GO" id="GO:0044782">
    <property type="term" value="P:cilium organization"/>
    <property type="evidence" value="ECO:0007669"/>
    <property type="project" value="TreeGrafter"/>
</dbReference>
<protein>
    <submittedName>
        <fullName evidence="13">Uncharacterized protein</fullName>
    </submittedName>
</protein>
<dbReference type="SUPFAM" id="SSF50998">
    <property type="entry name" value="Quinoprotein alcohol dehydrogenase-like"/>
    <property type="match status" value="1"/>
</dbReference>
<comment type="subcellular location">
    <subcellularLocation>
        <location evidence="1">Cell membrane</location>
    </subcellularLocation>
    <subcellularLocation>
        <location evidence="2">Cytoplasm</location>
        <location evidence="2">Cytoskeleton</location>
        <location evidence="2">Cilium axoneme</location>
    </subcellularLocation>
</comment>
<dbReference type="InterPro" id="IPR011047">
    <property type="entry name" value="Quinoprotein_ADH-like_sf"/>
</dbReference>
<evidence type="ECO:0000256" key="5">
    <source>
        <dbReference type="ARBA" id="ARBA00022490"/>
    </source>
</evidence>
<comment type="similarity">
    <text evidence="3">Belongs to the WD repeat fritz family.</text>
</comment>
<name>N6TE63_DENPD</name>
<keyword evidence="6" id="KW-0853">WD repeat</keyword>
<evidence type="ECO:0000256" key="4">
    <source>
        <dbReference type="ARBA" id="ARBA00022475"/>
    </source>
</evidence>
<dbReference type="EMBL" id="KB632306">
    <property type="protein sequence ID" value="ERL91887.1"/>
    <property type="molecule type" value="Genomic_DNA"/>
</dbReference>
<evidence type="ECO:0000256" key="8">
    <source>
        <dbReference type="ARBA" id="ARBA00022794"/>
    </source>
</evidence>
<dbReference type="EMBL" id="KB740850">
    <property type="protein sequence ID" value="ENN78639.1"/>
    <property type="molecule type" value="Genomic_DNA"/>
</dbReference>
<evidence type="ECO:0000256" key="1">
    <source>
        <dbReference type="ARBA" id="ARBA00004236"/>
    </source>
</evidence>
<keyword evidence="7" id="KW-0677">Repeat</keyword>
<dbReference type="PANTHER" id="PTHR13667">
    <property type="entry name" value="HOMOLOC-13"/>
    <property type="match status" value="1"/>
</dbReference>
<accession>N6TE63</accession>
<dbReference type="HOGENOM" id="CLU_004917_0_0_1"/>
<sequence>MSTADVDETYFQKKEAGLSQNAQAKKEFCEQCGIIYIPFNKRPDKLRDRLKELEEYLVHNKIVYYNWDDSKLKILLSTGLIVNLTVNLKTGDLINIIFDKQLFLKLQVNIISDGAIFGSQVICVCNDGHVLGFGGSWKDGWVLDGGPRRRLHYHNDWLVVYGKTEAEHPQPWSPLTKDHQRANLHLYWIGRAVSVEVSNFELIANTLKRISVTSVPLQTHVSCTVLSDNEERLLIGCIDGSLAILDRNRGSTRIVKAAFIATLAAWHPEGAIVAVANEKGYIQYYDTALNSIKSQLTSEDCTPATLLDLSGYFNAQFNVVSLSWGPKDLVISFEQGPLAILTHSEGSLGFKAIARRYIKSGKIEQAVRLLLSWDFSEKVFFVLHQITMQLLRKPLTEEVARYLQEALGSFHSSPIPLPTQIRHKFGHQVMCITRRFFYQLVRTRMFETAFLLAVDVGHHDLFMDLHYIAVTLGETEMAAAARAQASALLSRCSSEGKALQNTPCLKLLTIVMLSISKLSRSCHTLNNQDERVVTLPPPSAFLNVENHLPLDNLIDFEESTPKIPATSTTTSLKKVHTKVKFSDTVTAFIVPEVKRAVKPPLPSHITDPQRELAESLPLCHPNEDYLKDFAPVRKEGDIESSESTAPPKIKVVHFGVV</sequence>
<evidence type="ECO:0000313" key="13">
    <source>
        <dbReference type="EMBL" id="ENN78639.1"/>
    </source>
</evidence>
<proteinExistence type="inferred from homology"/>
<dbReference type="GO" id="GO:0007399">
    <property type="term" value="P:nervous system development"/>
    <property type="evidence" value="ECO:0007669"/>
    <property type="project" value="TreeGrafter"/>
</dbReference>
<dbReference type="GO" id="GO:0097541">
    <property type="term" value="C:axonemal basal plate"/>
    <property type="evidence" value="ECO:0007669"/>
    <property type="project" value="TreeGrafter"/>
</dbReference>
<dbReference type="PANTHER" id="PTHR13667:SF5">
    <property type="entry name" value="WD REPEAT-CONTAINING AND PLANAR CELL POLARITY EFFECTOR PROTEIN FRITZ HOMOLOG"/>
    <property type="match status" value="1"/>
</dbReference>
<keyword evidence="11" id="KW-0206">Cytoskeleton</keyword>